<dbReference type="AlphaFoldDB" id="A0A1E3A223"/>
<dbReference type="EMBL" id="MCGH01000004">
    <property type="protein sequence ID" value="ODM02557.1"/>
    <property type="molecule type" value="Genomic_DNA"/>
</dbReference>
<keyword evidence="1" id="KW-0812">Transmembrane</keyword>
<protein>
    <recommendedName>
        <fullName evidence="4">Fimbrial assembly protein (PilN)</fullName>
    </recommendedName>
</protein>
<dbReference type="Gene3D" id="3.30.420.40">
    <property type="match status" value="2"/>
</dbReference>
<evidence type="ECO:0008006" key="4">
    <source>
        <dbReference type="Google" id="ProtNLM"/>
    </source>
</evidence>
<keyword evidence="1" id="KW-0472">Membrane</keyword>
<comment type="caution">
    <text evidence="2">The sequence shown here is derived from an EMBL/GenBank/DDBJ whole genome shotgun (WGS) entry which is preliminary data.</text>
</comment>
<evidence type="ECO:0000313" key="3">
    <source>
        <dbReference type="Proteomes" id="UP000094067"/>
    </source>
</evidence>
<name>A0A1E3A223_9FIRM</name>
<evidence type="ECO:0000313" key="2">
    <source>
        <dbReference type="EMBL" id="ODM02557.1"/>
    </source>
</evidence>
<keyword evidence="1" id="KW-1133">Transmembrane helix</keyword>
<feature type="transmembrane region" description="Helical" evidence="1">
    <location>
        <begin position="322"/>
        <end position="345"/>
    </location>
</feature>
<proteinExistence type="predicted"/>
<accession>A0A1E3A223</accession>
<reference evidence="2 3" key="1">
    <citation type="submission" date="2016-07" db="EMBL/GenBank/DDBJ databases">
        <title>Characterization of isolates of Eisenbergiella tayi derived from blood cultures, using whole genome sequencing.</title>
        <authorList>
            <person name="Burdz T."/>
            <person name="Wiebe D."/>
            <person name="Huynh C."/>
            <person name="Bernard K."/>
        </authorList>
    </citation>
    <scope>NUCLEOTIDE SEQUENCE [LARGE SCALE GENOMIC DNA]</scope>
    <source>
        <strain evidence="2 3">NML 110608</strain>
    </source>
</reference>
<evidence type="ECO:0000256" key="1">
    <source>
        <dbReference type="SAM" id="Phobius"/>
    </source>
</evidence>
<dbReference type="PATRIC" id="fig|1432052.4.peg.6355"/>
<dbReference type="Gene3D" id="3.30.1490.300">
    <property type="match status" value="1"/>
</dbReference>
<organism evidence="2 3">
    <name type="scientific">Eisenbergiella tayi</name>
    <dbReference type="NCBI Taxonomy" id="1432052"/>
    <lineage>
        <taxon>Bacteria</taxon>
        <taxon>Bacillati</taxon>
        <taxon>Bacillota</taxon>
        <taxon>Clostridia</taxon>
        <taxon>Lachnospirales</taxon>
        <taxon>Lachnospiraceae</taxon>
        <taxon>Eisenbergiella</taxon>
    </lineage>
</organism>
<dbReference type="RefSeq" id="WP_069155051.1">
    <property type="nucleotide sequence ID" value="NZ_MCGH01000004.1"/>
</dbReference>
<dbReference type="Proteomes" id="UP000094067">
    <property type="component" value="Unassembled WGS sequence"/>
</dbReference>
<sequence length="485" mass="55110">MQTCVYMSNRKIQVAVGNPKNHSIAVKRLYETEAPEGSIINGVITGEEELGAHLSQFWKENHLSTRNVYLVLHSSQFMAKTLMIPAMNTNKTLNYIQREFPGVNNDSGSVYGYFRISGNKGKGMREVFATRMERDFLDSYRKLFASVGIQINSVQAALGCVVSVLHQMELVRGKTCVVQIQDEDNLTSILLDKGIYCYSSVSRTFSEHGTEGYGMEVARNISGILQFASAQKLENSVTDVFWAGFPERDMQVCAQALEQMDPDLKADMLEDEKVIRFGDGAVDNFLFAVSGLFRLEKESNLYYRYKKSSESHQKRISLMKQLIPVLLLLVVMLMITGFFVGNCLITQKRLQEVRDYNENPEVLEQSAQYDELESRLMWNQTLKASLERAKRNIESYPSFNSSVRKEIESCSLGQVMIEVLSFDAATGIVNVDTAAPEVEDINQFIDRLEERDIFEQLDYTGYVWSEERGMWTINLVCYLSENAGK</sequence>
<gene>
    <name evidence="2" type="ORF">BEI61_05719</name>
</gene>